<proteinExistence type="predicted"/>
<keyword evidence="1" id="KW-0732">Signal</keyword>
<evidence type="ECO:0000313" key="2">
    <source>
        <dbReference type="EMBL" id="KAK7735394.1"/>
    </source>
</evidence>
<feature type="chain" id="PRO_5046066237" description="Phospholipase D" evidence="1">
    <location>
        <begin position="24"/>
        <end position="323"/>
    </location>
</feature>
<dbReference type="EMBL" id="JAKNSF020000013">
    <property type="protein sequence ID" value="KAK7735394.1"/>
    <property type="molecule type" value="Genomic_DNA"/>
</dbReference>
<evidence type="ECO:0008006" key="4">
    <source>
        <dbReference type="Google" id="ProtNLM"/>
    </source>
</evidence>
<dbReference type="Gene3D" id="3.20.20.190">
    <property type="entry name" value="Phosphatidylinositol (PI) phosphodiesterase"/>
    <property type="match status" value="1"/>
</dbReference>
<organism evidence="2 3">
    <name type="scientific">Diaporthe eres</name>
    <name type="common">Phomopsis oblonga</name>
    <dbReference type="NCBI Taxonomy" id="83184"/>
    <lineage>
        <taxon>Eukaryota</taxon>
        <taxon>Fungi</taxon>
        <taxon>Dikarya</taxon>
        <taxon>Ascomycota</taxon>
        <taxon>Pezizomycotina</taxon>
        <taxon>Sordariomycetes</taxon>
        <taxon>Sordariomycetidae</taxon>
        <taxon>Diaporthales</taxon>
        <taxon>Diaporthaceae</taxon>
        <taxon>Diaporthe</taxon>
        <taxon>Diaporthe eres species complex</taxon>
    </lineage>
</organism>
<sequence length="323" mass="35176">MLFTRLIFGLCALLASQLKSAGALPTSTPDLVARDHTFDVRNPVSELDSEYPLQSRAVKPFYAIAHRVLTVQGVKDAASHGANAIEIDFQPWSKTGWWADHDGEQNSAGGTARDVLQAVADQRRAGKPVTFVWFDIKNADWCNADDPKWVHCSVTALRDLAREILQPVGVRALYGFYGTNYKYNAYSRIANSLNSHEAVNLDGDLAWAQQGFDGAGPGDRSRRVYSWGDPTIRNGFADRVADLTAAASSGKFAKVFSWTTAAGDSAYVKQLVESIKVDGIIYGYSGANYDNSAAVQTAFKDVNSAVKAASGQYYLATTNDNPW</sequence>
<accession>A0ABR1PF91</accession>
<reference evidence="2 3" key="1">
    <citation type="submission" date="2024-02" db="EMBL/GenBank/DDBJ databases">
        <title>De novo assembly and annotation of 12 fungi associated with fruit tree decline syndrome in Ontario, Canada.</title>
        <authorList>
            <person name="Sulman M."/>
            <person name="Ellouze W."/>
            <person name="Ilyukhin E."/>
        </authorList>
    </citation>
    <scope>NUCLEOTIDE SEQUENCE [LARGE SCALE GENOMIC DNA]</scope>
    <source>
        <strain evidence="2 3">M169</strain>
    </source>
</reference>
<gene>
    <name evidence="2" type="ORF">SLS63_003864</name>
</gene>
<name>A0ABR1PF91_DIAER</name>
<feature type="signal peptide" evidence="1">
    <location>
        <begin position="1"/>
        <end position="23"/>
    </location>
</feature>
<evidence type="ECO:0000313" key="3">
    <source>
        <dbReference type="Proteomes" id="UP001430848"/>
    </source>
</evidence>
<evidence type="ECO:0000256" key="1">
    <source>
        <dbReference type="SAM" id="SignalP"/>
    </source>
</evidence>
<dbReference type="InterPro" id="IPR017946">
    <property type="entry name" value="PLC-like_Pdiesterase_TIM-brl"/>
</dbReference>
<dbReference type="Proteomes" id="UP001430848">
    <property type="component" value="Unassembled WGS sequence"/>
</dbReference>
<protein>
    <recommendedName>
        <fullName evidence="4">Phospholipase D</fullName>
    </recommendedName>
</protein>
<comment type="caution">
    <text evidence="2">The sequence shown here is derived from an EMBL/GenBank/DDBJ whole genome shotgun (WGS) entry which is preliminary data.</text>
</comment>
<keyword evidence="3" id="KW-1185">Reference proteome</keyword>